<protein>
    <submittedName>
        <fullName evidence="1">Uncharacterized protein</fullName>
    </submittedName>
</protein>
<name>A3VGV9_9RHOB</name>
<evidence type="ECO:0000313" key="1">
    <source>
        <dbReference type="EMBL" id="EAQ12514.1"/>
    </source>
</evidence>
<dbReference type="STRING" id="314271.RB2654_14550"/>
<comment type="caution">
    <text evidence="1">The sequence shown here is derived from an EMBL/GenBank/DDBJ whole genome shotgun (WGS) entry which is preliminary data.</text>
</comment>
<reference evidence="1 2" key="1">
    <citation type="journal article" date="2010" name="J. Bacteriol.">
        <title>Genome sequences of Pelagibaca bermudensis HTCC2601T and Maritimibacter alkaliphilus HTCC2654T, the type strains of two marine Roseobacter genera.</title>
        <authorList>
            <person name="Thrash J.C."/>
            <person name="Cho J.C."/>
            <person name="Ferriera S."/>
            <person name="Johnson J."/>
            <person name="Vergin K.L."/>
            <person name="Giovannoni S.J."/>
        </authorList>
    </citation>
    <scope>NUCLEOTIDE SEQUENCE [LARGE SCALE GENOMIC DNA]</scope>
    <source>
        <strain evidence="1 2">HTCC2654</strain>
    </source>
</reference>
<dbReference type="AlphaFoldDB" id="A3VGV9"/>
<keyword evidence="2" id="KW-1185">Reference proteome</keyword>
<organism evidence="1 2">
    <name type="scientific">Maritimibacter alkaliphilus HTCC2654</name>
    <dbReference type="NCBI Taxonomy" id="314271"/>
    <lineage>
        <taxon>Bacteria</taxon>
        <taxon>Pseudomonadati</taxon>
        <taxon>Pseudomonadota</taxon>
        <taxon>Alphaproteobacteria</taxon>
        <taxon>Rhodobacterales</taxon>
        <taxon>Roseobacteraceae</taxon>
        <taxon>Maritimibacter</taxon>
    </lineage>
</organism>
<dbReference type="Proteomes" id="UP000002931">
    <property type="component" value="Unassembled WGS sequence"/>
</dbReference>
<dbReference type="EMBL" id="AAMT01000008">
    <property type="protein sequence ID" value="EAQ12514.1"/>
    <property type="molecule type" value="Genomic_DNA"/>
</dbReference>
<accession>A3VGV9</accession>
<gene>
    <name evidence="1" type="ORF">RB2654_14550</name>
</gene>
<dbReference type="HOGENOM" id="CLU_3422945_0_0_5"/>
<sequence>MMAENQPNAIPIVTSAPARYAAM</sequence>
<evidence type="ECO:0000313" key="2">
    <source>
        <dbReference type="Proteomes" id="UP000002931"/>
    </source>
</evidence>
<proteinExistence type="predicted"/>